<evidence type="ECO:0000313" key="8">
    <source>
        <dbReference type="EMBL" id="KAF5735642.1"/>
    </source>
</evidence>
<reference evidence="8 9" key="1">
    <citation type="journal article" date="2020" name="Nat. Commun.">
        <title>Genome of Tripterygium wilfordii and identification of cytochrome P450 involved in triptolide biosynthesis.</title>
        <authorList>
            <person name="Tu L."/>
            <person name="Su P."/>
            <person name="Zhang Z."/>
            <person name="Gao L."/>
            <person name="Wang J."/>
            <person name="Hu T."/>
            <person name="Zhou J."/>
            <person name="Zhang Y."/>
            <person name="Zhao Y."/>
            <person name="Liu Y."/>
            <person name="Song Y."/>
            <person name="Tong Y."/>
            <person name="Lu Y."/>
            <person name="Yang J."/>
            <person name="Xu C."/>
            <person name="Jia M."/>
            <person name="Peters R.J."/>
            <person name="Huang L."/>
            <person name="Gao W."/>
        </authorList>
    </citation>
    <scope>NUCLEOTIDE SEQUENCE [LARGE SCALE GENOMIC DNA]</scope>
    <source>
        <strain evidence="9">cv. XIE 37</strain>
        <tissue evidence="8">Leaf</tissue>
    </source>
</reference>
<dbReference type="GO" id="GO:0009736">
    <property type="term" value="P:cytokinin-activated signaling pathway"/>
    <property type="evidence" value="ECO:0007669"/>
    <property type="project" value="UniProtKB-KW"/>
</dbReference>
<proteinExistence type="inferred from homology"/>
<evidence type="ECO:0000256" key="1">
    <source>
        <dbReference type="ARBA" id="ARBA00004496"/>
    </source>
</evidence>
<gene>
    <name evidence="8" type="ORF">HS088_TW15G01153</name>
</gene>
<dbReference type="InterPro" id="IPR044670">
    <property type="entry name" value="SOFL"/>
</dbReference>
<keyword evidence="3" id="KW-0203">Cytokinin biosynthesis</keyword>
<dbReference type="GO" id="GO:0009691">
    <property type="term" value="P:cytokinin biosynthetic process"/>
    <property type="evidence" value="ECO:0007669"/>
    <property type="project" value="UniProtKB-KW"/>
</dbReference>
<dbReference type="AlphaFoldDB" id="A0A7J7CNH7"/>
<keyword evidence="5" id="KW-0539">Nucleus</keyword>
<name>A0A7J7CNH7_TRIWF</name>
<feature type="compositionally biased region" description="Low complexity" evidence="7">
    <location>
        <begin position="47"/>
        <end position="56"/>
    </location>
</feature>
<evidence type="ECO:0000256" key="4">
    <source>
        <dbReference type="ARBA" id="ARBA00022864"/>
    </source>
</evidence>
<evidence type="ECO:0000313" key="9">
    <source>
        <dbReference type="Proteomes" id="UP000593562"/>
    </source>
</evidence>
<keyword evidence="2" id="KW-0963">Cytoplasm</keyword>
<evidence type="ECO:0000256" key="3">
    <source>
        <dbReference type="ARBA" id="ARBA00022712"/>
    </source>
</evidence>
<feature type="compositionally biased region" description="Basic and acidic residues" evidence="7">
    <location>
        <begin position="77"/>
        <end position="94"/>
    </location>
</feature>
<feature type="region of interest" description="Disordered" evidence="7">
    <location>
        <begin position="36"/>
        <end position="169"/>
    </location>
</feature>
<dbReference type="InParanoid" id="A0A7J7CNH7"/>
<evidence type="ECO:0000256" key="2">
    <source>
        <dbReference type="ARBA" id="ARBA00022490"/>
    </source>
</evidence>
<accession>A0A7J7CNH7</accession>
<evidence type="ECO:0000256" key="5">
    <source>
        <dbReference type="ARBA" id="ARBA00023242"/>
    </source>
</evidence>
<organism evidence="8 9">
    <name type="scientific">Tripterygium wilfordii</name>
    <name type="common">Thunder God vine</name>
    <dbReference type="NCBI Taxonomy" id="458696"/>
    <lineage>
        <taxon>Eukaryota</taxon>
        <taxon>Viridiplantae</taxon>
        <taxon>Streptophyta</taxon>
        <taxon>Embryophyta</taxon>
        <taxon>Tracheophyta</taxon>
        <taxon>Spermatophyta</taxon>
        <taxon>Magnoliopsida</taxon>
        <taxon>eudicotyledons</taxon>
        <taxon>Gunneridae</taxon>
        <taxon>Pentapetalae</taxon>
        <taxon>rosids</taxon>
        <taxon>fabids</taxon>
        <taxon>Celastrales</taxon>
        <taxon>Celastraceae</taxon>
        <taxon>Tripterygium</taxon>
    </lineage>
</organism>
<feature type="compositionally biased region" description="Acidic residues" evidence="7">
    <location>
        <begin position="65"/>
        <end position="74"/>
    </location>
</feature>
<comment type="caution">
    <text evidence="8">The sequence shown here is derived from an EMBL/GenBank/DDBJ whole genome shotgun (WGS) entry which is preliminary data.</text>
</comment>
<evidence type="ECO:0000256" key="6">
    <source>
        <dbReference type="ARBA" id="ARBA00024199"/>
    </source>
</evidence>
<feature type="compositionally biased region" description="Basic and acidic residues" evidence="7">
    <location>
        <begin position="116"/>
        <end position="131"/>
    </location>
</feature>
<protein>
    <submittedName>
        <fullName evidence="8">Uncharacterized protein</fullName>
    </submittedName>
</protein>
<dbReference type="Proteomes" id="UP000593562">
    <property type="component" value="Unassembled WGS sequence"/>
</dbReference>
<dbReference type="PANTHER" id="PTHR33347:SF27">
    <property type="entry name" value="PROTEIN SOB FIVE-LIKE 3-RELATED"/>
    <property type="match status" value="1"/>
</dbReference>
<dbReference type="PANTHER" id="PTHR33347">
    <property type="entry name" value="OSJNBA0091C07.3 PROTEIN"/>
    <property type="match status" value="1"/>
</dbReference>
<evidence type="ECO:0000256" key="7">
    <source>
        <dbReference type="SAM" id="MobiDB-lite"/>
    </source>
</evidence>
<dbReference type="EMBL" id="JAAARO010000015">
    <property type="protein sequence ID" value="KAF5735642.1"/>
    <property type="molecule type" value="Genomic_DNA"/>
</dbReference>
<dbReference type="GO" id="GO:0005737">
    <property type="term" value="C:cytoplasm"/>
    <property type="evidence" value="ECO:0007669"/>
    <property type="project" value="UniProtKB-SubCell"/>
</dbReference>
<comment type="similarity">
    <text evidence="6">Belongs to the SOFL plant protein family.</text>
</comment>
<keyword evidence="9" id="KW-1185">Reference proteome</keyword>
<comment type="subcellular location">
    <subcellularLocation>
        <location evidence="1">Cytoplasm</location>
    </subcellularLocation>
</comment>
<keyword evidence="4" id="KW-0932">Cytokinin signaling pathway</keyword>
<sequence>MGLRPSCIQFLRQQTELERDALMSVEWAHLQSTSLPVMDSSKHTSSKEGCSSSESGWTMYIASPMEEDDEECSGDDNSNKHMEEGDKNADHRDEESDDSMASDASSGPSHQQKLKNYRDNYGKAGPKHDKSANTSKGSSTKKSHRKENGNDENNSKSEGRFRAFKKYWK</sequence>
<feature type="compositionally biased region" description="Basic and acidic residues" evidence="7">
    <location>
        <begin position="146"/>
        <end position="161"/>
    </location>
</feature>